<protein>
    <submittedName>
        <fullName evidence="1">Uncharacterized protein</fullName>
    </submittedName>
</protein>
<evidence type="ECO:0000313" key="2">
    <source>
        <dbReference type="Proteomes" id="UP000198707"/>
    </source>
</evidence>
<dbReference type="STRING" id="1144548.SAMN05443287_10613"/>
<proteinExistence type="predicted"/>
<sequence length="36" mass="4171">MRARQRKLGVDMDCIDQGFDCYEELFAEVQTTRASS</sequence>
<evidence type="ECO:0000313" key="1">
    <source>
        <dbReference type="EMBL" id="SEJ62509.1"/>
    </source>
</evidence>
<gene>
    <name evidence="1" type="ORF">SAMN05443287_10613</name>
</gene>
<organism evidence="1 2">
    <name type="scientific">Micromonospora phaseoli</name>
    <dbReference type="NCBI Taxonomy" id="1144548"/>
    <lineage>
        <taxon>Bacteria</taxon>
        <taxon>Bacillati</taxon>
        <taxon>Actinomycetota</taxon>
        <taxon>Actinomycetes</taxon>
        <taxon>Micromonosporales</taxon>
        <taxon>Micromonosporaceae</taxon>
        <taxon>Micromonospora</taxon>
    </lineage>
</organism>
<dbReference type="AlphaFoldDB" id="A0A1H7AA49"/>
<dbReference type="Proteomes" id="UP000198707">
    <property type="component" value="Unassembled WGS sequence"/>
</dbReference>
<name>A0A1H7AA49_9ACTN</name>
<keyword evidence="2" id="KW-1185">Reference proteome</keyword>
<accession>A0A1H7AA49</accession>
<reference evidence="2" key="1">
    <citation type="submission" date="2016-10" db="EMBL/GenBank/DDBJ databases">
        <authorList>
            <person name="Varghese N."/>
            <person name="Submissions S."/>
        </authorList>
    </citation>
    <scope>NUCLEOTIDE SEQUENCE [LARGE SCALE GENOMIC DNA]</scope>
    <source>
        <strain evidence="2">CGMCC 4.7038</strain>
    </source>
</reference>
<dbReference type="EMBL" id="FNYV01000006">
    <property type="protein sequence ID" value="SEJ62509.1"/>
    <property type="molecule type" value="Genomic_DNA"/>
</dbReference>